<evidence type="ECO:0000256" key="1">
    <source>
        <dbReference type="SAM" id="MobiDB-lite"/>
    </source>
</evidence>
<dbReference type="AlphaFoldDB" id="A0A0L9U325"/>
<organism evidence="2 3">
    <name type="scientific">Phaseolus angularis</name>
    <name type="common">Azuki bean</name>
    <name type="synonym">Vigna angularis</name>
    <dbReference type="NCBI Taxonomy" id="3914"/>
    <lineage>
        <taxon>Eukaryota</taxon>
        <taxon>Viridiplantae</taxon>
        <taxon>Streptophyta</taxon>
        <taxon>Embryophyta</taxon>
        <taxon>Tracheophyta</taxon>
        <taxon>Spermatophyta</taxon>
        <taxon>Magnoliopsida</taxon>
        <taxon>eudicotyledons</taxon>
        <taxon>Gunneridae</taxon>
        <taxon>Pentapetalae</taxon>
        <taxon>rosids</taxon>
        <taxon>fabids</taxon>
        <taxon>Fabales</taxon>
        <taxon>Fabaceae</taxon>
        <taxon>Papilionoideae</taxon>
        <taxon>50 kb inversion clade</taxon>
        <taxon>NPAAA clade</taxon>
        <taxon>indigoferoid/millettioid clade</taxon>
        <taxon>Phaseoleae</taxon>
        <taxon>Vigna</taxon>
    </lineage>
</organism>
<feature type="region of interest" description="Disordered" evidence="1">
    <location>
        <begin position="19"/>
        <end position="40"/>
    </location>
</feature>
<dbReference type="InterPro" id="IPR035892">
    <property type="entry name" value="C2_domain_sf"/>
</dbReference>
<dbReference type="Proteomes" id="UP000053144">
    <property type="component" value="Chromosome 3"/>
</dbReference>
<dbReference type="SUPFAM" id="SSF49562">
    <property type="entry name" value="C2 domain (Calcium/lipid-binding domain, CaLB)"/>
    <property type="match status" value="2"/>
</dbReference>
<dbReference type="STRING" id="3914.A0A0L9U325"/>
<dbReference type="Gramene" id="KOM37190">
    <property type="protein sequence ID" value="KOM37190"/>
    <property type="gene ID" value="LR48_Vigan03g057100"/>
</dbReference>
<proteinExistence type="predicted"/>
<accession>A0A0L9U325</accession>
<dbReference type="PANTHER" id="PTHR31425:SF44">
    <property type="entry name" value="MULTIPLE C2 DOMAIN AND TRANSMEMBRANE REGION PROTEIN 5"/>
    <property type="match status" value="1"/>
</dbReference>
<evidence type="ECO:0000313" key="2">
    <source>
        <dbReference type="EMBL" id="KOM37190.1"/>
    </source>
</evidence>
<name>A0A0L9U325_PHAAN</name>
<evidence type="ECO:0000313" key="3">
    <source>
        <dbReference type="Proteomes" id="UP000053144"/>
    </source>
</evidence>
<dbReference type="PANTHER" id="PTHR31425">
    <property type="entry name" value="PHOSPHORIBOSYLANTHRANILATE TRANSFERASE ISOFORM 1"/>
    <property type="match status" value="1"/>
</dbReference>
<dbReference type="InterPro" id="IPR047259">
    <property type="entry name" value="QUIRKY-like"/>
</dbReference>
<protein>
    <submittedName>
        <fullName evidence="2">Uncharacterized protein</fullName>
    </submittedName>
</protein>
<reference evidence="3" key="1">
    <citation type="journal article" date="2015" name="Proc. Natl. Acad. Sci. U.S.A.">
        <title>Genome sequencing of adzuki bean (Vigna angularis) provides insight into high starch and low fat accumulation and domestication.</title>
        <authorList>
            <person name="Yang K."/>
            <person name="Tian Z."/>
            <person name="Chen C."/>
            <person name="Luo L."/>
            <person name="Zhao B."/>
            <person name="Wang Z."/>
            <person name="Yu L."/>
            <person name="Li Y."/>
            <person name="Sun Y."/>
            <person name="Li W."/>
            <person name="Chen Y."/>
            <person name="Li Y."/>
            <person name="Zhang Y."/>
            <person name="Ai D."/>
            <person name="Zhao J."/>
            <person name="Shang C."/>
            <person name="Ma Y."/>
            <person name="Wu B."/>
            <person name="Wang M."/>
            <person name="Gao L."/>
            <person name="Sun D."/>
            <person name="Zhang P."/>
            <person name="Guo F."/>
            <person name="Wang W."/>
            <person name="Li Y."/>
            <person name="Wang J."/>
            <person name="Varshney R.K."/>
            <person name="Wang J."/>
            <person name="Ling H.Q."/>
            <person name="Wan P."/>
        </authorList>
    </citation>
    <scope>NUCLEOTIDE SEQUENCE</scope>
    <source>
        <strain evidence="3">cv. Jingnong 6</strain>
    </source>
</reference>
<dbReference type="EMBL" id="CM003373">
    <property type="protein sequence ID" value="KOM37190.1"/>
    <property type="molecule type" value="Genomic_DNA"/>
</dbReference>
<sequence>MEGKLNALEGRLEGRMEDVIPSRLDDDRRKTRRRNQEKTEEKFDAVGSALNYLHLKGLMFVAAEPFKEPLVLIAEDRVGPNKDEILGRYVSPLHNVQRRFDHKSVNTRWFNLEKHVVVEEEKKEETKFSSRIHLRVYLEGGYHVLDESTHYSSDLRPTTKQLSKANIGILELGIISAQGLMPIKTRDGRGATNAYCVTKYGQKWILGVHDNGVLHVGEKLGASKDSRIGKVRIRLPTLEADRVYTHSYPLLVLHNSGVKKMGEVQLVVRFTSLFVIHMLFMYTQPLLPKMHYIHPLFVIQLDSLRDLAIQIVSMRLSKAEPPLRKEVVEYILDVNLGATCLATRGEIKVDWWQLSMKME</sequence>
<gene>
    <name evidence="2" type="ORF">LR48_Vigan03g057100</name>
</gene>